<dbReference type="GO" id="GO:0006310">
    <property type="term" value="P:DNA recombination"/>
    <property type="evidence" value="ECO:0007669"/>
    <property type="project" value="InterPro"/>
</dbReference>
<dbReference type="AlphaFoldDB" id="A0A0M3HJQ6"/>
<protein>
    <submittedName>
        <fullName evidence="3">DNA_LIGASE_A3 domain-containing protein</fullName>
    </submittedName>
</protein>
<feature type="domain" description="ATP-dependent DNA ligase family profile" evidence="1">
    <location>
        <begin position="1"/>
        <end position="54"/>
    </location>
</feature>
<sequence>MKDGEEGIVVKKIDSVYKIGVRHMVNGWFKVKPFHLGDESLDLAVVGVDRGRNGFVESYVVAVIRGLCFQF</sequence>
<dbReference type="WBParaSite" id="ALUE_0000175101-mRNA-1">
    <property type="protein sequence ID" value="ALUE_0000175101-mRNA-1"/>
    <property type="gene ID" value="ALUE_0000175101"/>
</dbReference>
<dbReference type="Proteomes" id="UP000036681">
    <property type="component" value="Unplaced"/>
</dbReference>
<dbReference type="GO" id="GO:0006281">
    <property type="term" value="P:DNA repair"/>
    <property type="evidence" value="ECO:0007669"/>
    <property type="project" value="InterPro"/>
</dbReference>
<dbReference type="SUPFAM" id="SSF56091">
    <property type="entry name" value="DNA ligase/mRNA capping enzyme, catalytic domain"/>
    <property type="match status" value="1"/>
</dbReference>
<dbReference type="Gene3D" id="3.30.470.30">
    <property type="entry name" value="DNA ligase/mRNA capping enzyme"/>
    <property type="match status" value="1"/>
</dbReference>
<name>A0A0M3HJQ6_ASCLU</name>
<evidence type="ECO:0000259" key="1">
    <source>
        <dbReference type="PROSITE" id="PS50160"/>
    </source>
</evidence>
<evidence type="ECO:0000313" key="3">
    <source>
        <dbReference type="WBParaSite" id="ALUE_0000175101-mRNA-1"/>
    </source>
</evidence>
<dbReference type="GO" id="GO:0003910">
    <property type="term" value="F:DNA ligase (ATP) activity"/>
    <property type="evidence" value="ECO:0007669"/>
    <property type="project" value="InterPro"/>
</dbReference>
<keyword evidence="2" id="KW-1185">Reference proteome</keyword>
<organism evidence="2 3">
    <name type="scientific">Ascaris lumbricoides</name>
    <name type="common">Giant roundworm</name>
    <dbReference type="NCBI Taxonomy" id="6252"/>
    <lineage>
        <taxon>Eukaryota</taxon>
        <taxon>Metazoa</taxon>
        <taxon>Ecdysozoa</taxon>
        <taxon>Nematoda</taxon>
        <taxon>Chromadorea</taxon>
        <taxon>Rhabditida</taxon>
        <taxon>Spirurina</taxon>
        <taxon>Ascaridomorpha</taxon>
        <taxon>Ascaridoidea</taxon>
        <taxon>Ascarididae</taxon>
        <taxon>Ascaris</taxon>
    </lineage>
</organism>
<dbReference type="PROSITE" id="PS50160">
    <property type="entry name" value="DNA_LIGASE_A3"/>
    <property type="match status" value="1"/>
</dbReference>
<dbReference type="InterPro" id="IPR012310">
    <property type="entry name" value="DNA_ligase_ATP-dep_cent"/>
</dbReference>
<accession>A0A0M3HJQ6</accession>
<evidence type="ECO:0000313" key="2">
    <source>
        <dbReference type="Proteomes" id="UP000036681"/>
    </source>
</evidence>
<dbReference type="GO" id="GO:0005524">
    <property type="term" value="F:ATP binding"/>
    <property type="evidence" value="ECO:0007669"/>
    <property type="project" value="InterPro"/>
</dbReference>
<proteinExistence type="predicted"/>
<reference evidence="3" key="1">
    <citation type="submission" date="2017-02" db="UniProtKB">
        <authorList>
            <consortium name="WormBaseParasite"/>
        </authorList>
    </citation>
    <scope>IDENTIFICATION</scope>
</reference>